<dbReference type="Proteomes" id="UP000326951">
    <property type="component" value="Chromosome"/>
</dbReference>
<evidence type="ECO:0000313" key="2">
    <source>
        <dbReference type="EMBL" id="BBO00027.1"/>
    </source>
</evidence>
<protein>
    <submittedName>
        <fullName evidence="2">Uncharacterized protein</fullName>
    </submittedName>
</protein>
<organism evidence="2 3">
    <name type="scientific">Sporolactobacillus terrae</name>
    <dbReference type="NCBI Taxonomy" id="269673"/>
    <lineage>
        <taxon>Bacteria</taxon>
        <taxon>Bacillati</taxon>
        <taxon>Bacillota</taxon>
        <taxon>Bacilli</taxon>
        <taxon>Bacillales</taxon>
        <taxon>Sporolactobacillaceae</taxon>
        <taxon>Sporolactobacillus</taxon>
    </lineage>
</organism>
<dbReference type="EMBL" id="AP021853">
    <property type="protein sequence ID" value="BBO00027.1"/>
    <property type="molecule type" value="Genomic_DNA"/>
</dbReference>
<name>A0A5K7X8K2_9BACL</name>
<evidence type="ECO:0000313" key="3">
    <source>
        <dbReference type="Proteomes" id="UP000326951"/>
    </source>
</evidence>
<gene>
    <name evidence="2" type="ORF">St703_27310</name>
</gene>
<evidence type="ECO:0000256" key="1">
    <source>
        <dbReference type="SAM" id="SignalP"/>
    </source>
</evidence>
<dbReference type="RefSeq" id="WP_139692342.1">
    <property type="nucleotide sequence ID" value="NZ_AP021853.1"/>
</dbReference>
<feature type="chain" id="PRO_5024880450" evidence="1">
    <location>
        <begin position="27"/>
        <end position="64"/>
    </location>
</feature>
<reference evidence="2 3" key="1">
    <citation type="submission" date="2019-09" db="EMBL/GenBank/DDBJ databases">
        <title>Complete genome sequence of Sporolactobacillus terrae 70-3.</title>
        <authorList>
            <person name="Tanaka N."/>
            <person name="Shiwa Y."/>
            <person name="Fujita N."/>
            <person name="Tanasupawat S."/>
        </authorList>
    </citation>
    <scope>NUCLEOTIDE SEQUENCE [LARGE SCALE GENOMIC DNA]</scope>
    <source>
        <strain evidence="2 3">70-3</strain>
    </source>
</reference>
<keyword evidence="1" id="KW-0732">Signal</keyword>
<proteinExistence type="predicted"/>
<sequence>MYRKIKPVLIFPVLAFVLLLANPVSAEEKQNNADDSLSVNNMGPEYSDSTVWEEFLKWWKKHHD</sequence>
<accession>A0A5K7X8K2</accession>
<feature type="signal peptide" evidence="1">
    <location>
        <begin position="1"/>
        <end position="26"/>
    </location>
</feature>
<dbReference type="AlphaFoldDB" id="A0A5K7X8K2"/>